<organism evidence="1 2">
    <name type="scientific">Romanomermis culicivorax</name>
    <name type="common">Nematode worm</name>
    <dbReference type="NCBI Taxonomy" id="13658"/>
    <lineage>
        <taxon>Eukaryota</taxon>
        <taxon>Metazoa</taxon>
        <taxon>Ecdysozoa</taxon>
        <taxon>Nematoda</taxon>
        <taxon>Enoplea</taxon>
        <taxon>Dorylaimia</taxon>
        <taxon>Mermithida</taxon>
        <taxon>Mermithoidea</taxon>
        <taxon>Mermithidae</taxon>
        <taxon>Romanomermis</taxon>
    </lineage>
</organism>
<evidence type="ECO:0000313" key="1">
    <source>
        <dbReference type="Proteomes" id="UP000887565"/>
    </source>
</evidence>
<dbReference type="AlphaFoldDB" id="A0A915IHT9"/>
<name>A0A915IHT9_ROMCU</name>
<accession>A0A915IHT9</accession>
<evidence type="ECO:0000313" key="2">
    <source>
        <dbReference type="WBParaSite" id="nRc.2.0.1.t13650-RA"/>
    </source>
</evidence>
<proteinExistence type="predicted"/>
<dbReference type="WBParaSite" id="nRc.2.0.1.t13650-RA">
    <property type="protein sequence ID" value="nRc.2.0.1.t13650-RA"/>
    <property type="gene ID" value="nRc.2.0.1.g13650"/>
</dbReference>
<protein>
    <submittedName>
        <fullName evidence="2">Uncharacterized protein</fullName>
    </submittedName>
</protein>
<keyword evidence="1" id="KW-1185">Reference proteome</keyword>
<dbReference type="Proteomes" id="UP000887565">
    <property type="component" value="Unplaced"/>
</dbReference>
<sequence>MNADKSVLVLSQDDVEQDMTIQVGRQKPNFVCQSYNNSLILTNVIMQEDPKDEFVLVFLNYFPESSNLLDDGNEELFDSIIFDFKGQKENETATVEEFIEKSTVEEEKDSRTTIADVTAYMPACMCNNFDKKPLYVVGIIFQVYMIYAGSKSQDCVYRQILLVP</sequence>
<reference evidence="2" key="1">
    <citation type="submission" date="2022-11" db="UniProtKB">
        <authorList>
            <consortium name="WormBaseParasite"/>
        </authorList>
    </citation>
    <scope>IDENTIFICATION</scope>
</reference>